<dbReference type="PANTHER" id="PTHR42834">
    <property type="entry name" value="ENDONUCLEASE/EXONUCLEASE/PHOSPHATASE FAMILY PROTEIN (AFU_ORTHOLOGUE AFUA_3G09210)"/>
    <property type="match status" value="1"/>
</dbReference>
<dbReference type="Gene3D" id="3.60.10.10">
    <property type="entry name" value="Endonuclease/exonuclease/phosphatase"/>
    <property type="match status" value="1"/>
</dbReference>
<dbReference type="Proteomes" id="UP000065220">
    <property type="component" value="Chromosome"/>
</dbReference>
<dbReference type="SUPFAM" id="SSF56219">
    <property type="entry name" value="DNase I-like"/>
    <property type="match status" value="1"/>
</dbReference>
<protein>
    <recommendedName>
        <fullName evidence="1">Endonuclease/exonuclease/phosphatase domain-containing protein</fullName>
    </recommendedName>
</protein>
<evidence type="ECO:0000313" key="2">
    <source>
        <dbReference type="EMBL" id="AMD87282.1"/>
    </source>
</evidence>
<dbReference type="NCBIfam" id="NF033681">
    <property type="entry name" value="ExeM_NucH_DNase"/>
    <property type="match status" value="1"/>
</dbReference>
<dbReference type="GO" id="GO:0003824">
    <property type="term" value="F:catalytic activity"/>
    <property type="evidence" value="ECO:0007669"/>
    <property type="project" value="InterPro"/>
</dbReference>
<dbReference type="AlphaFoldDB" id="A0A0X8JEX1"/>
<name>A0A0X8JEX1_ACTRD</name>
<dbReference type="PANTHER" id="PTHR42834:SF1">
    <property type="entry name" value="ENDONUCLEASE_EXONUCLEASE_PHOSPHATASE FAMILY PROTEIN (AFU_ORTHOLOGUE AFUA_3G09210)"/>
    <property type="match status" value="1"/>
</dbReference>
<evidence type="ECO:0000259" key="1">
    <source>
        <dbReference type="Pfam" id="PF03372"/>
    </source>
</evidence>
<dbReference type="CDD" id="cd10283">
    <property type="entry name" value="MnuA_DNase1-like"/>
    <property type="match status" value="1"/>
</dbReference>
<reference evidence="3" key="1">
    <citation type="submission" date="2016-02" db="EMBL/GenBank/DDBJ databases">
        <authorList>
            <person name="Holder M.E."/>
            <person name="Ajami N.J."/>
            <person name="Petrosino J.F."/>
        </authorList>
    </citation>
    <scope>NUCLEOTIDE SEQUENCE [LARGE SCALE GENOMIC DNA]</scope>
    <source>
        <strain evidence="3">CCUG 36733</strain>
    </source>
</reference>
<dbReference type="Pfam" id="PF03372">
    <property type="entry name" value="Exo_endo_phos"/>
    <property type="match status" value="1"/>
</dbReference>
<accession>A0A0X8JEX1</accession>
<dbReference type="KEGG" id="ard:AXF14_06375"/>
<sequence length="510" mass="53956">MRAGAAVTFTGDVVLDYRLGWNLQPQAQVGGTTNSPITWESTRTAAPQVGGTASVASFNVLNYFTDLGQDETGCSAYKDKDGNPVTARSCDVRGAYTTTAFEHQQAKIVAAINELDASVVGLEEIENSAKFGHDRDASLAQLVDALNAAAGETRWAYVPSPSTRPALADEDVIRTAFIYQRALVTTVGESTILDDAVFTGTARQPLAQAFKAVGADDSQSFVVITNHFKSKGSVLSGDGNADSGDGQGANNAQRVLQAQALTAFAAQYADLPTVILGDFNSYSKEDPITTIESAGYRLIDDVVAEQGGSVGKSYQYGGRIGSLDHVLLNAKAAALVTGGQVWDVNADESIAFEYSRENDNVTQLWAANPYRASDHDPVKVGLSLATEPVMPAAVAEAAASGRGQVLQGDWDGDGVVTYALRQGPTVTFYAENTEDSAVWARVTLGKVNHEVFVGDWDGDGDDELALRKGANVFYQRSADSAATTKGRVNASLAYEVERQSDGHDALVPLS</sequence>
<organism evidence="2 3">
    <name type="scientific">Actinomyces radicidentis</name>
    <dbReference type="NCBI Taxonomy" id="111015"/>
    <lineage>
        <taxon>Bacteria</taxon>
        <taxon>Bacillati</taxon>
        <taxon>Actinomycetota</taxon>
        <taxon>Actinomycetes</taxon>
        <taxon>Actinomycetales</taxon>
        <taxon>Actinomycetaceae</taxon>
        <taxon>Actinomyces</taxon>
    </lineage>
</organism>
<evidence type="ECO:0000313" key="3">
    <source>
        <dbReference type="Proteomes" id="UP000065220"/>
    </source>
</evidence>
<dbReference type="InterPro" id="IPR047971">
    <property type="entry name" value="ExeM-like"/>
</dbReference>
<feature type="domain" description="Endonuclease/exonuclease/phosphatase" evidence="1">
    <location>
        <begin position="97"/>
        <end position="375"/>
    </location>
</feature>
<keyword evidence="3" id="KW-1185">Reference proteome</keyword>
<dbReference type="InterPro" id="IPR036691">
    <property type="entry name" value="Endo/exonu/phosph_ase_sf"/>
</dbReference>
<proteinExistence type="predicted"/>
<dbReference type="STRING" id="111015.AXF14_06375"/>
<dbReference type="InterPro" id="IPR005135">
    <property type="entry name" value="Endo/exonuclease/phosphatase"/>
</dbReference>
<dbReference type="EMBL" id="CP014228">
    <property type="protein sequence ID" value="AMD87282.1"/>
    <property type="molecule type" value="Genomic_DNA"/>
</dbReference>
<gene>
    <name evidence="2" type="ORF">AXF14_06375</name>
</gene>